<organism evidence="3 4">
    <name type="scientific">Engystomops pustulosus</name>
    <name type="common">Tungara frog</name>
    <name type="synonym">Physalaemus pustulosus</name>
    <dbReference type="NCBI Taxonomy" id="76066"/>
    <lineage>
        <taxon>Eukaryota</taxon>
        <taxon>Metazoa</taxon>
        <taxon>Chordata</taxon>
        <taxon>Craniata</taxon>
        <taxon>Vertebrata</taxon>
        <taxon>Euteleostomi</taxon>
        <taxon>Amphibia</taxon>
        <taxon>Batrachia</taxon>
        <taxon>Anura</taxon>
        <taxon>Neobatrachia</taxon>
        <taxon>Hyloidea</taxon>
        <taxon>Leptodactylidae</taxon>
        <taxon>Leiuperinae</taxon>
        <taxon>Engystomops</taxon>
    </lineage>
</organism>
<evidence type="ECO:0000313" key="3">
    <source>
        <dbReference type="EMBL" id="KAG8546368.1"/>
    </source>
</evidence>
<comment type="caution">
    <text evidence="3">The sequence shown here is derived from an EMBL/GenBank/DDBJ whole genome shotgun (WGS) entry which is preliminary data.</text>
</comment>
<gene>
    <name evidence="3" type="ORF">GDO81_019079</name>
</gene>
<reference evidence="3" key="1">
    <citation type="thesis" date="2020" institute="ProQuest LLC" country="789 East Eisenhower Parkway, Ann Arbor, MI, USA">
        <title>Comparative Genomics and Chromosome Evolution.</title>
        <authorList>
            <person name="Mudd A.B."/>
        </authorList>
    </citation>
    <scope>NUCLEOTIDE SEQUENCE</scope>
    <source>
        <strain evidence="3">237g6f4</strain>
        <tissue evidence="3">Blood</tissue>
    </source>
</reference>
<keyword evidence="1" id="KW-0808">Transferase</keyword>
<protein>
    <submittedName>
        <fullName evidence="3">Uncharacterized protein</fullName>
    </submittedName>
</protein>
<sequence length="238" mass="26466">MGALGPEVGVPLHSCYIPDHSESDSVIMSDYSIRLYVDSDYEVTRNLFRNGIIEHHNKAFHHALQRPHIWLPALVVLTLPALNLVSVTTSILVVLTAVAAIWFYCRYMYTSYVDYALSDDMLDISKYYLSGTVFCFWVAETRGGEWWGTIAALLLLLTPEEKKHLELKRLSWPQASRQRGSPKSYVGPSLTLPGGEAASRGPVHFVSTNKCHEDVREARLQANAQLLSPGPPGSVPGL</sequence>
<keyword evidence="2" id="KW-0812">Transmembrane</keyword>
<evidence type="ECO:0000256" key="2">
    <source>
        <dbReference type="SAM" id="Phobius"/>
    </source>
</evidence>
<proteinExistence type="predicted"/>
<evidence type="ECO:0000256" key="1">
    <source>
        <dbReference type="ARBA" id="ARBA00022679"/>
    </source>
</evidence>
<dbReference type="Proteomes" id="UP000824782">
    <property type="component" value="Unassembled WGS sequence"/>
</dbReference>
<dbReference type="PANTHER" id="PTHR13947:SF58">
    <property type="entry name" value="8B (PUTATIVE,_PSEUDO-RELATED"/>
    <property type="match status" value="1"/>
</dbReference>
<dbReference type="PANTHER" id="PTHR13947">
    <property type="entry name" value="GNAT FAMILY N-ACETYLTRANSFERASE"/>
    <property type="match status" value="1"/>
</dbReference>
<name>A0AAV6ZJJ1_ENGPU</name>
<keyword evidence="4" id="KW-1185">Reference proteome</keyword>
<keyword evidence="2" id="KW-1133">Transmembrane helix</keyword>
<evidence type="ECO:0000313" key="4">
    <source>
        <dbReference type="Proteomes" id="UP000824782"/>
    </source>
</evidence>
<dbReference type="GO" id="GO:0008080">
    <property type="term" value="F:N-acetyltransferase activity"/>
    <property type="evidence" value="ECO:0007669"/>
    <property type="project" value="InterPro"/>
</dbReference>
<dbReference type="EMBL" id="WNYA01001111">
    <property type="protein sequence ID" value="KAG8546368.1"/>
    <property type="molecule type" value="Genomic_DNA"/>
</dbReference>
<dbReference type="InterPro" id="IPR050769">
    <property type="entry name" value="NAT_camello-type"/>
</dbReference>
<dbReference type="AlphaFoldDB" id="A0AAV6ZJJ1"/>
<feature type="transmembrane region" description="Helical" evidence="2">
    <location>
        <begin position="81"/>
        <end position="105"/>
    </location>
</feature>
<keyword evidence="2" id="KW-0472">Membrane</keyword>
<accession>A0AAV6ZJJ1</accession>